<gene>
    <name evidence="1" type="ORF">RI845_16855</name>
</gene>
<accession>A0ABY9TH88</accession>
<keyword evidence="2" id="KW-1185">Reference proteome</keyword>
<dbReference type="RefSeq" id="WP_348387340.1">
    <property type="nucleotide sequence ID" value="NZ_CP134146.1"/>
</dbReference>
<evidence type="ECO:0000313" key="1">
    <source>
        <dbReference type="EMBL" id="WNC68183.1"/>
    </source>
</evidence>
<sequence length="101" mass="11430">MNSKLIVVLSVFAVLTLLAGNTHRYLSASSDPCQQDISHLNHVNELPMFHCIGHTEFAVAPGKSGLLRVAKWDHIHPWMTLDWHLEQGFNKEHALELISHQ</sequence>
<evidence type="ECO:0000313" key="2">
    <source>
        <dbReference type="Proteomes" id="UP001248581"/>
    </source>
</evidence>
<name>A0ABY9TH88_9GAMM</name>
<dbReference type="Proteomes" id="UP001248581">
    <property type="component" value="Chromosome"/>
</dbReference>
<proteinExistence type="predicted"/>
<dbReference type="EMBL" id="CP134146">
    <property type="protein sequence ID" value="WNC68183.1"/>
    <property type="molecule type" value="Genomic_DNA"/>
</dbReference>
<protein>
    <submittedName>
        <fullName evidence="1">Uncharacterized protein</fullName>
    </submittedName>
</protein>
<organism evidence="1 2">
    <name type="scientific">Thalassotalea nanhaiensis</name>
    <dbReference type="NCBI Taxonomy" id="3065648"/>
    <lineage>
        <taxon>Bacteria</taxon>
        <taxon>Pseudomonadati</taxon>
        <taxon>Pseudomonadota</taxon>
        <taxon>Gammaproteobacteria</taxon>
        <taxon>Alteromonadales</taxon>
        <taxon>Colwelliaceae</taxon>
        <taxon>Thalassotalea</taxon>
    </lineage>
</organism>
<reference evidence="2" key="1">
    <citation type="submission" date="2023-09" db="EMBL/GenBank/DDBJ databases">
        <authorList>
            <person name="Li S."/>
            <person name="Li X."/>
            <person name="Zhang C."/>
            <person name="Zhao Z."/>
        </authorList>
    </citation>
    <scope>NUCLEOTIDE SEQUENCE [LARGE SCALE GENOMIC DNA]</scope>
    <source>
        <strain evidence="2">SQ345</strain>
    </source>
</reference>